<dbReference type="OrthoDB" id="9801061at2"/>
<dbReference type="InterPro" id="IPR048502">
    <property type="entry name" value="NamZ_N"/>
</dbReference>
<evidence type="ECO:0000259" key="3">
    <source>
        <dbReference type="Pfam" id="PF20732"/>
    </source>
</evidence>
<dbReference type="Pfam" id="PF07075">
    <property type="entry name" value="NamZ_N"/>
    <property type="match status" value="1"/>
</dbReference>
<feature type="domain" description="Peptidoglycan beta-N-acetylmuramidase NamZ C-terminal" evidence="3">
    <location>
        <begin position="267"/>
        <end position="417"/>
    </location>
</feature>
<feature type="domain" description="Peptidoglycan beta-N-acetylmuramidase NamZ N-terminal" evidence="2">
    <location>
        <begin position="56"/>
        <end position="262"/>
    </location>
</feature>
<protein>
    <submittedName>
        <fullName evidence="4">Uncharacterized protein YbbC (DUF1343 family)</fullName>
    </submittedName>
</protein>
<dbReference type="Pfam" id="PF20732">
    <property type="entry name" value="NamZ_C"/>
    <property type="match status" value="1"/>
</dbReference>
<dbReference type="Gene3D" id="3.40.50.12170">
    <property type="entry name" value="Uncharacterised protein PF07075, DUF1343"/>
    <property type="match status" value="1"/>
</dbReference>
<evidence type="ECO:0000313" key="4">
    <source>
        <dbReference type="EMBL" id="TWI80462.1"/>
    </source>
</evidence>
<name>A0A562SGU1_9BACT</name>
<sequence>MRLVLFLSFVLLTLSANTQIKHKRAGYNRGTVNGERVKTGAENMAQYIPLMQGKTVAVFANQTSVIGKTHLVDTLRKMGVNIKVIFAPEHGFRGTADAGEKVGNYTDSKTGIPVISLYGSKRKPSKEDLAGIDVMLFDIQDVGVRFYTFISSLEYYLEAAMEFGKYLIILDRPNPNGHYVDGPVLETPYKSFVGMQPVPIVYGMTIGEYAQMIYEEEWIDARYYEIAGKHGKFEMTVVPCNNYTHATKYELPVKPSPNLPNIQSIWLYPSTCFFEGTVLSEGRGTNKQFQIFGHPSLPKTLTAFTPVSMEGAKTPKLQDKLCYGWDVSGTKEEVLKKVNNRIQLKWLLDAYKLFPEKDAFFLPATSGKPTDFFFNKLAGNSTLMQQLKDGKTEDEIRRSWEPALKKFKTLRKKYLLYKDFE</sequence>
<dbReference type="InterPro" id="IPR008302">
    <property type="entry name" value="NamZ"/>
</dbReference>
<dbReference type="Proteomes" id="UP000316167">
    <property type="component" value="Unassembled WGS sequence"/>
</dbReference>
<feature type="chain" id="PRO_5021977318" evidence="1">
    <location>
        <begin position="19"/>
        <end position="421"/>
    </location>
</feature>
<organism evidence="4 5">
    <name type="scientific">Lacibacter cauensis</name>
    <dbReference type="NCBI Taxonomy" id="510947"/>
    <lineage>
        <taxon>Bacteria</taxon>
        <taxon>Pseudomonadati</taxon>
        <taxon>Bacteroidota</taxon>
        <taxon>Chitinophagia</taxon>
        <taxon>Chitinophagales</taxon>
        <taxon>Chitinophagaceae</taxon>
        <taxon>Lacibacter</taxon>
    </lineage>
</organism>
<dbReference type="PANTHER" id="PTHR42915">
    <property type="entry name" value="HYPOTHETICAL 460 KDA PROTEIN IN FEUA-SIGW INTERGENIC REGION [PRECURSOR]"/>
    <property type="match status" value="1"/>
</dbReference>
<reference evidence="4 5" key="1">
    <citation type="journal article" date="2015" name="Stand. Genomic Sci.">
        <title>Genomic Encyclopedia of Bacterial and Archaeal Type Strains, Phase III: the genomes of soil and plant-associated and newly described type strains.</title>
        <authorList>
            <person name="Whitman W.B."/>
            <person name="Woyke T."/>
            <person name="Klenk H.P."/>
            <person name="Zhou Y."/>
            <person name="Lilburn T.G."/>
            <person name="Beck B.J."/>
            <person name="De Vos P."/>
            <person name="Vandamme P."/>
            <person name="Eisen J.A."/>
            <person name="Garrity G."/>
            <person name="Hugenholtz P."/>
            <person name="Kyrpides N.C."/>
        </authorList>
    </citation>
    <scope>NUCLEOTIDE SEQUENCE [LARGE SCALE GENOMIC DNA]</scope>
    <source>
        <strain evidence="4 5">CGMCC 1.7271</strain>
    </source>
</reference>
<dbReference type="PIRSF" id="PIRSF016719">
    <property type="entry name" value="UCP016719"/>
    <property type="match status" value="1"/>
</dbReference>
<comment type="caution">
    <text evidence="4">The sequence shown here is derived from an EMBL/GenBank/DDBJ whole genome shotgun (WGS) entry which is preliminary data.</text>
</comment>
<feature type="signal peptide" evidence="1">
    <location>
        <begin position="1"/>
        <end position="18"/>
    </location>
</feature>
<keyword evidence="5" id="KW-1185">Reference proteome</keyword>
<dbReference type="RefSeq" id="WP_144887407.1">
    <property type="nucleotide sequence ID" value="NZ_VLLE01000005.1"/>
</dbReference>
<accession>A0A562SGU1</accession>
<dbReference type="InterPro" id="IPR048503">
    <property type="entry name" value="NamZ_C"/>
</dbReference>
<dbReference type="EMBL" id="VLLE01000005">
    <property type="protein sequence ID" value="TWI80462.1"/>
    <property type="molecule type" value="Genomic_DNA"/>
</dbReference>
<evidence type="ECO:0000256" key="1">
    <source>
        <dbReference type="SAM" id="SignalP"/>
    </source>
</evidence>
<gene>
    <name evidence="4" type="ORF">IQ13_3139</name>
</gene>
<dbReference type="Gene3D" id="3.90.1150.140">
    <property type="match status" value="1"/>
</dbReference>
<keyword evidence="1" id="KW-0732">Signal</keyword>
<dbReference type="GO" id="GO:0033922">
    <property type="term" value="F:peptidoglycan beta-N-acetylmuramidase activity"/>
    <property type="evidence" value="ECO:0007669"/>
    <property type="project" value="InterPro"/>
</dbReference>
<dbReference type="PANTHER" id="PTHR42915:SF1">
    <property type="entry name" value="PEPTIDOGLYCAN BETA-N-ACETYLMURAMIDASE NAMZ"/>
    <property type="match status" value="1"/>
</dbReference>
<evidence type="ECO:0000259" key="2">
    <source>
        <dbReference type="Pfam" id="PF07075"/>
    </source>
</evidence>
<proteinExistence type="predicted"/>
<evidence type="ECO:0000313" key="5">
    <source>
        <dbReference type="Proteomes" id="UP000316167"/>
    </source>
</evidence>
<dbReference type="AlphaFoldDB" id="A0A562SGU1"/>